<evidence type="ECO:0000256" key="10">
    <source>
        <dbReference type="SAM" id="Phobius"/>
    </source>
</evidence>
<feature type="transmembrane region" description="Helical" evidence="10">
    <location>
        <begin position="308"/>
        <end position="329"/>
    </location>
</feature>
<dbReference type="NCBIfam" id="NF007157">
    <property type="entry name" value="PRK09592.1"/>
    <property type="match status" value="1"/>
</dbReference>
<dbReference type="RefSeq" id="WP_307406483.1">
    <property type="nucleotide sequence ID" value="NZ_JAUSUR010000002.1"/>
</dbReference>
<gene>
    <name evidence="12" type="ORF">J2S15_001261</name>
</gene>
<reference evidence="12 13" key="1">
    <citation type="submission" date="2023-07" db="EMBL/GenBank/DDBJ databases">
        <title>Genomic Encyclopedia of Type Strains, Phase IV (KMG-IV): sequencing the most valuable type-strain genomes for metagenomic binning, comparative biology and taxonomic classification.</title>
        <authorList>
            <person name="Goeker M."/>
        </authorList>
    </citation>
    <scope>NUCLEOTIDE SEQUENCE [LARGE SCALE GENOMIC DNA]</scope>
    <source>
        <strain evidence="12 13">DSM 16784</strain>
    </source>
</reference>
<feature type="transmembrane region" description="Helical" evidence="10">
    <location>
        <begin position="414"/>
        <end position="434"/>
    </location>
</feature>
<dbReference type="Proteomes" id="UP001230220">
    <property type="component" value="Unassembled WGS sequence"/>
</dbReference>
<feature type="domain" description="PTS EIIC type-3" evidence="11">
    <location>
        <begin position="8"/>
        <end position="434"/>
    </location>
</feature>
<evidence type="ECO:0000313" key="13">
    <source>
        <dbReference type="Proteomes" id="UP001230220"/>
    </source>
</evidence>
<dbReference type="InterPro" id="IPR004796">
    <property type="entry name" value="PTS_IIC_cello"/>
</dbReference>
<proteinExistence type="predicted"/>
<protein>
    <recommendedName>
        <fullName evidence="9">Permease IIC component</fullName>
    </recommendedName>
</protein>
<evidence type="ECO:0000256" key="4">
    <source>
        <dbReference type="ARBA" id="ARBA00022597"/>
    </source>
</evidence>
<evidence type="ECO:0000256" key="6">
    <source>
        <dbReference type="ARBA" id="ARBA00022692"/>
    </source>
</evidence>
<comment type="caution">
    <text evidence="12">The sequence shown here is derived from an EMBL/GenBank/DDBJ whole genome shotgun (WGS) entry which is preliminary data.</text>
</comment>
<evidence type="ECO:0000256" key="8">
    <source>
        <dbReference type="ARBA" id="ARBA00023136"/>
    </source>
</evidence>
<dbReference type="PROSITE" id="PS51105">
    <property type="entry name" value="PTS_EIIC_TYPE_3"/>
    <property type="match status" value="1"/>
</dbReference>
<evidence type="ECO:0000313" key="12">
    <source>
        <dbReference type="EMBL" id="MDQ0360516.1"/>
    </source>
</evidence>
<dbReference type="InterPro" id="IPR003352">
    <property type="entry name" value="PTS_EIIC"/>
</dbReference>
<evidence type="ECO:0000256" key="9">
    <source>
        <dbReference type="PIRNR" id="PIRNR006351"/>
    </source>
</evidence>
<evidence type="ECO:0000256" key="3">
    <source>
        <dbReference type="ARBA" id="ARBA00022475"/>
    </source>
</evidence>
<evidence type="ECO:0000259" key="11">
    <source>
        <dbReference type="PROSITE" id="PS51105"/>
    </source>
</evidence>
<keyword evidence="8 9" id="KW-0472">Membrane</keyword>
<comment type="subcellular location">
    <subcellularLocation>
        <location evidence="1">Cell membrane</location>
        <topology evidence="1">Multi-pass membrane protein</topology>
    </subcellularLocation>
</comment>
<evidence type="ECO:0000256" key="5">
    <source>
        <dbReference type="ARBA" id="ARBA00022683"/>
    </source>
</evidence>
<feature type="transmembrane region" description="Helical" evidence="10">
    <location>
        <begin position="113"/>
        <end position="130"/>
    </location>
</feature>
<feature type="transmembrane region" description="Helical" evidence="10">
    <location>
        <begin position="248"/>
        <end position="264"/>
    </location>
</feature>
<keyword evidence="13" id="KW-1185">Reference proteome</keyword>
<feature type="transmembrane region" description="Helical" evidence="10">
    <location>
        <begin position="369"/>
        <end position="394"/>
    </location>
</feature>
<sequence length="458" mass="49866">MSGIFNFLEKYIMNPMAKVSTFRFVRAIMAAGMASIPFTIVGSMFLVLAVLPQAFPALQGFWDASFVRINDLYMIANTFTMGVLAVYFCFVMGYELTKIRAEEDGLNLDPMNGALLSFMAFLFTVPELIFEDGYMTLVQSITDSEHVINGIRMGSFASRLGTSGIFTGILMACLATWLYALCVKRNWTIKMPDSVPAGVVKSFTALIPTFVIVFVVLALNAVLVMLGYDIYKIIEVPFSFVTDLVNSWYGLIVIYFLIGALWCVGIHGANIITAFTNPIVLANMAINYEVMQAGGSNFYAYAGEFNNCYVTIGGSGATLGLVLMMVFMAKSEQFKVLGKVSIAPAIFNINEPIIFGAPIIYNPYMIIPFILGPIVSALIAFFAIDLGLVSPMIAQVPWPTPVGIGAFLGTGGDVKAIFLALICITVATIIYIPFFKAYDTKLANEEAEKAKELAASAS</sequence>
<feature type="transmembrane region" description="Helical" evidence="10">
    <location>
        <begin position="203"/>
        <end position="228"/>
    </location>
</feature>
<dbReference type="PANTHER" id="PTHR33989">
    <property type="match status" value="1"/>
</dbReference>
<keyword evidence="5" id="KW-0598">Phosphotransferase system</keyword>
<dbReference type="EMBL" id="JAUSUR010000002">
    <property type="protein sequence ID" value="MDQ0360516.1"/>
    <property type="molecule type" value="Genomic_DNA"/>
</dbReference>
<keyword evidence="2 9" id="KW-0813">Transport</keyword>
<comment type="function">
    <text evidence="9">The phosphoenolpyruvate-dependent sugar phosphotransferase system (PTS), a major carbohydrate active -transport system, catalyzes the phosphorylation of incoming sugar substrates concomitant with their translocation across the cell membrane.</text>
</comment>
<keyword evidence="7 10" id="KW-1133">Transmembrane helix</keyword>
<feature type="transmembrane region" description="Helical" evidence="10">
    <location>
        <begin position="24"/>
        <end position="52"/>
    </location>
</feature>
<feature type="transmembrane region" description="Helical" evidence="10">
    <location>
        <begin position="72"/>
        <end position="92"/>
    </location>
</feature>
<keyword evidence="4 9" id="KW-0762">Sugar transport</keyword>
<dbReference type="PIRSF" id="PIRSF006351">
    <property type="entry name" value="PTS_EIIC-Cellobiose"/>
    <property type="match status" value="1"/>
</dbReference>
<keyword evidence="3 9" id="KW-1003">Cell membrane</keyword>
<dbReference type="PANTHER" id="PTHR33989:SF8">
    <property type="entry name" value="PERMEASE IIC COMPONENT"/>
    <property type="match status" value="1"/>
</dbReference>
<name>A0ABU0E1B6_9FIRM</name>
<feature type="transmembrane region" description="Helical" evidence="10">
    <location>
        <begin position="163"/>
        <end position="182"/>
    </location>
</feature>
<dbReference type="InterPro" id="IPR051088">
    <property type="entry name" value="PTS_Sugar-EIIC/EIIB"/>
</dbReference>
<accession>A0ABU0E1B6</accession>
<evidence type="ECO:0000256" key="2">
    <source>
        <dbReference type="ARBA" id="ARBA00022448"/>
    </source>
</evidence>
<keyword evidence="6 10" id="KW-0812">Transmembrane</keyword>
<evidence type="ECO:0000256" key="7">
    <source>
        <dbReference type="ARBA" id="ARBA00022989"/>
    </source>
</evidence>
<dbReference type="Pfam" id="PF02378">
    <property type="entry name" value="PTS_EIIC"/>
    <property type="match status" value="1"/>
</dbReference>
<dbReference type="InterPro" id="IPR004501">
    <property type="entry name" value="PTS_EIIC_3"/>
</dbReference>
<organism evidence="12 13">
    <name type="scientific">Breznakia pachnodae</name>
    <dbReference type="NCBI Taxonomy" id="265178"/>
    <lineage>
        <taxon>Bacteria</taxon>
        <taxon>Bacillati</taxon>
        <taxon>Bacillota</taxon>
        <taxon>Erysipelotrichia</taxon>
        <taxon>Erysipelotrichales</taxon>
        <taxon>Erysipelotrichaceae</taxon>
        <taxon>Breznakia</taxon>
    </lineage>
</organism>
<dbReference type="NCBIfam" id="TIGR00410">
    <property type="entry name" value="lacE"/>
    <property type="match status" value="1"/>
</dbReference>
<evidence type="ECO:0000256" key="1">
    <source>
        <dbReference type="ARBA" id="ARBA00004651"/>
    </source>
</evidence>